<comment type="similarity">
    <text evidence="1">Belongs to the DprA/Smf family.</text>
</comment>
<organism evidence="4 5">
    <name type="scientific">Thiorhodovibrio frisius</name>
    <dbReference type="NCBI Taxonomy" id="631362"/>
    <lineage>
        <taxon>Bacteria</taxon>
        <taxon>Pseudomonadati</taxon>
        <taxon>Pseudomonadota</taxon>
        <taxon>Gammaproteobacteria</taxon>
        <taxon>Chromatiales</taxon>
        <taxon>Chromatiaceae</taxon>
        <taxon>Thiorhodovibrio</taxon>
    </lineage>
</organism>
<dbReference type="Proteomes" id="UP000002964">
    <property type="component" value="Unassembled WGS sequence"/>
</dbReference>
<feature type="compositionally biased region" description="Basic and acidic residues" evidence="2">
    <location>
        <begin position="346"/>
        <end position="362"/>
    </location>
</feature>
<dbReference type="SUPFAM" id="SSF102405">
    <property type="entry name" value="MCP/YpsA-like"/>
    <property type="match status" value="1"/>
</dbReference>
<dbReference type="PANTHER" id="PTHR43022">
    <property type="entry name" value="PROTEIN SMF"/>
    <property type="match status" value="1"/>
</dbReference>
<feature type="region of interest" description="Disordered" evidence="2">
    <location>
        <begin position="328"/>
        <end position="367"/>
    </location>
</feature>
<evidence type="ECO:0000313" key="5">
    <source>
        <dbReference type="Proteomes" id="UP000002964"/>
    </source>
</evidence>
<feature type="domain" description="Smf/DprA SLOG" evidence="3">
    <location>
        <begin position="96"/>
        <end position="293"/>
    </location>
</feature>
<evidence type="ECO:0000259" key="3">
    <source>
        <dbReference type="Pfam" id="PF02481"/>
    </source>
</evidence>
<proteinExistence type="inferred from homology"/>
<dbReference type="HOGENOM" id="CLU_043668_0_0_6"/>
<dbReference type="InterPro" id="IPR003488">
    <property type="entry name" value="DprA"/>
</dbReference>
<evidence type="ECO:0000313" key="4">
    <source>
        <dbReference type="EMBL" id="EIC21624.1"/>
    </source>
</evidence>
<dbReference type="Gene3D" id="3.40.50.450">
    <property type="match status" value="1"/>
</dbReference>
<reference evidence="5" key="1">
    <citation type="submission" date="2011-06" db="EMBL/GenBank/DDBJ databases">
        <authorList>
            <consortium name="US DOE Joint Genome Institute (JGI-PGF)"/>
            <person name="Lucas S."/>
            <person name="Han J."/>
            <person name="Lapidus A."/>
            <person name="Cheng J.-F."/>
            <person name="Goodwin L."/>
            <person name="Pitluck S."/>
            <person name="Peters L."/>
            <person name="Land M.L."/>
            <person name="Hauser L."/>
            <person name="Vogl K."/>
            <person name="Liu Z."/>
            <person name="Overmann J."/>
            <person name="Frigaard N.-U."/>
            <person name="Bryant D.A."/>
            <person name="Woyke T.J."/>
        </authorList>
    </citation>
    <scope>NUCLEOTIDE SEQUENCE [LARGE SCALE GENOMIC DNA]</scope>
    <source>
        <strain evidence="5">970</strain>
    </source>
</reference>
<dbReference type="AlphaFoldDB" id="H8Z2G9"/>
<dbReference type="PANTHER" id="PTHR43022:SF1">
    <property type="entry name" value="PROTEIN SMF"/>
    <property type="match status" value="1"/>
</dbReference>
<evidence type="ECO:0000256" key="1">
    <source>
        <dbReference type="ARBA" id="ARBA00006525"/>
    </source>
</evidence>
<dbReference type="InterPro" id="IPR057666">
    <property type="entry name" value="DrpA_SLOG"/>
</dbReference>
<dbReference type="RefSeq" id="WP_009148209.1">
    <property type="nucleotide sequence ID" value="NZ_CP121471.1"/>
</dbReference>
<gene>
    <name evidence="4" type="ORF">Thi970DRAFT_01840</name>
</gene>
<reference evidence="4 5" key="2">
    <citation type="submission" date="2011-11" db="EMBL/GenBank/DDBJ databases">
        <authorList>
            <consortium name="US DOE Joint Genome Institute"/>
            <person name="Lucas S."/>
            <person name="Han J."/>
            <person name="Lapidus A."/>
            <person name="Cheng J.-F."/>
            <person name="Goodwin L."/>
            <person name="Pitluck S."/>
            <person name="Peters L."/>
            <person name="Ovchinnikova G."/>
            <person name="Zhang X."/>
            <person name="Detter J.C."/>
            <person name="Han C."/>
            <person name="Tapia R."/>
            <person name="Land M."/>
            <person name="Hauser L."/>
            <person name="Kyrpides N."/>
            <person name="Ivanova N."/>
            <person name="Pagani I."/>
            <person name="Vogl K."/>
            <person name="Liu Z."/>
            <person name="Overmann J."/>
            <person name="Frigaard N.-U."/>
            <person name="Bryant D."/>
            <person name="Woyke T."/>
        </authorList>
    </citation>
    <scope>NUCLEOTIDE SEQUENCE [LARGE SCALE GENOMIC DNA]</scope>
    <source>
        <strain evidence="4 5">970</strain>
    </source>
</reference>
<protein>
    <submittedName>
        <fullName evidence="4">Putative Rossmann fold nucleotide-binding protein involved in DNA uptake</fullName>
    </submittedName>
</protein>
<keyword evidence="5" id="KW-1185">Reference proteome</keyword>
<accession>H8Z2G9</accession>
<evidence type="ECO:0000256" key="2">
    <source>
        <dbReference type="SAM" id="MobiDB-lite"/>
    </source>
</evidence>
<dbReference type="GO" id="GO:0009294">
    <property type="term" value="P:DNA-mediated transformation"/>
    <property type="evidence" value="ECO:0007669"/>
    <property type="project" value="InterPro"/>
</dbReference>
<sequence>MTVSANTQAILLLTTHFNKTESALIKPLSPREWGRFADWLWQQSLTPEHLLRGDLHNLLAEWHDKAVSIERVGALLDRGSALAISMEKWLRSGLWVMTRSDPDYPRRLKQRLRGDSPAVLFGCGNRNLLNGGGLAVVGSRKVKDADLAYSSKLGALASEAGVSIVSGGARGVDETTMLGALTVEGTAVGVLADSLLRACTSVKYREYLLNNSLALVSPFNPEAGFNVGNAMQRNKYIYCLADAALAVHSGKTGGTWNGAQEDLNKGWIPLWVKPTHDPEAGNAALIAAGASTAPASIDEVNVVAFFGAGEKPPKADLQLFEQVSMAVEASSPPQGPNAEAVPGSEVQKKSTRVVDDKEKSSVPEEIGSRGVPQVADLSKITFYELFVAKVKSLCADQPRTAEEMVDALAISKTQANAWLKQAVQNGELKKLAKPVRYEVDGSKQGVFALE</sequence>
<dbReference type="EMBL" id="JH603169">
    <property type="protein sequence ID" value="EIC21624.1"/>
    <property type="molecule type" value="Genomic_DNA"/>
</dbReference>
<name>H8Z2G9_9GAMM</name>
<dbReference type="OrthoDB" id="9785707at2"/>
<dbReference type="eggNOG" id="COG0758">
    <property type="taxonomic scope" value="Bacteria"/>
</dbReference>
<dbReference type="STRING" id="631362.Thi970DRAFT_01840"/>
<dbReference type="Pfam" id="PF02481">
    <property type="entry name" value="DNA_processg_A"/>
    <property type="match status" value="1"/>
</dbReference>